<dbReference type="GO" id="GO:0005739">
    <property type="term" value="C:mitochondrion"/>
    <property type="evidence" value="ECO:0007669"/>
    <property type="project" value="TreeGrafter"/>
</dbReference>
<dbReference type="GO" id="GO:0003677">
    <property type="term" value="F:DNA binding"/>
    <property type="evidence" value="ECO:0007669"/>
    <property type="project" value="InterPro"/>
</dbReference>
<proteinExistence type="inferred from homology"/>
<dbReference type="InterPro" id="IPR036237">
    <property type="entry name" value="Xyl_isomerase-like_sf"/>
</dbReference>
<keyword evidence="7" id="KW-0862">Zinc</keyword>
<evidence type="ECO:0000256" key="3">
    <source>
        <dbReference type="ARBA" id="ARBA00021759"/>
    </source>
</evidence>
<gene>
    <name evidence="11" type="ORF">FA09DRAFT_298629</name>
</gene>
<comment type="similarity">
    <text evidence="2">Belongs to the AP endonuclease 2 family.</text>
</comment>
<dbReference type="AlphaFoldDB" id="A0A316ZAU4"/>
<evidence type="ECO:0000256" key="5">
    <source>
        <dbReference type="ARBA" id="ARBA00022763"/>
    </source>
</evidence>
<protein>
    <recommendedName>
        <fullName evidence="3">Apurinic-apyrimidinic endonuclease 1</fullName>
    </recommendedName>
</protein>
<dbReference type="InterPro" id="IPR013022">
    <property type="entry name" value="Xyl_isomerase-like_TIM-brl"/>
</dbReference>
<keyword evidence="12" id="KW-1185">Reference proteome</keyword>
<dbReference type="PROSITE" id="PS51432">
    <property type="entry name" value="AP_NUCLEASE_F2_4"/>
    <property type="match status" value="1"/>
</dbReference>
<dbReference type="Proteomes" id="UP000245946">
    <property type="component" value="Unassembled WGS sequence"/>
</dbReference>
<dbReference type="STRING" id="58919.A0A316ZAU4"/>
<dbReference type="CDD" id="cd00019">
    <property type="entry name" value="AP2Ec"/>
    <property type="match status" value="1"/>
</dbReference>
<keyword evidence="11" id="KW-0255">Endonuclease</keyword>
<dbReference type="RefSeq" id="XP_025597602.1">
    <property type="nucleotide sequence ID" value="XM_025740253.1"/>
</dbReference>
<accession>A0A316ZAU4</accession>
<reference evidence="11 12" key="1">
    <citation type="journal article" date="2018" name="Mol. Biol. Evol.">
        <title>Broad Genomic Sampling Reveals a Smut Pathogenic Ancestry of the Fungal Clade Ustilaginomycotina.</title>
        <authorList>
            <person name="Kijpornyongpan T."/>
            <person name="Mondo S.J."/>
            <person name="Barry K."/>
            <person name="Sandor L."/>
            <person name="Lee J."/>
            <person name="Lipzen A."/>
            <person name="Pangilinan J."/>
            <person name="LaButti K."/>
            <person name="Hainaut M."/>
            <person name="Henrissat B."/>
            <person name="Grigoriev I.V."/>
            <person name="Spatafora J.W."/>
            <person name="Aime M.C."/>
        </authorList>
    </citation>
    <scope>NUCLEOTIDE SEQUENCE [LARGE SCALE GENOMIC DNA]</scope>
    <source>
        <strain evidence="11 12">MCA 4186</strain>
    </source>
</reference>
<dbReference type="SUPFAM" id="SSF51658">
    <property type="entry name" value="Xylose isomerase-like"/>
    <property type="match status" value="1"/>
</dbReference>
<dbReference type="GO" id="GO:0008270">
    <property type="term" value="F:zinc ion binding"/>
    <property type="evidence" value="ECO:0007669"/>
    <property type="project" value="InterPro"/>
</dbReference>
<dbReference type="GO" id="GO:0008081">
    <property type="term" value="F:phosphoric diester hydrolase activity"/>
    <property type="evidence" value="ECO:0007669"/>
    <property type="project" value="TreeGrafter"/>
</dbReference>
<keyword evidence="11" id="KW-0540">Nuclease</keyword>
<comment type="cofactor">
    <cofactor evidence="1">
        <name>Zn(2+)</name>
        <dbReference type="ChEBI" id="CHEBI:29105"/>
    </cofactor>
</comment>
<dbReference type="GO" id="GO:0005634">
    <property type="term" value="C:nucleus"/>
    <property type="evidence" value="ECO:0007669"/>
    <property type="project" value="TreeGrafter"/>
</dbReference>
<evidence type="ECO:0000256" key="4">
    <source>
        <dbReference type="ARBA" id="ARBA00022723"/>
    </source>
</evidence>
<keyword evidence="6" id="KW-0378">Hydrolase</keyword>
<dbReference type="PANTHER" id="PTHR21445">
    <property type="entry name" value="ENDONUCLEASE IV ENDODEOXYRIBONUCLEASE IV"/>
    <property type="match status" value="1"/>
</dbReference>
<dbReference type="FunFam" id="3.20.20.150:FF:000001">
    <property type="entry name" value="Probable endonuclease 4"/>
    <property type="match status" value="1"/>
</dbReference>
<dbReference type="InterPro" id="IPR001719">
    <property type="entry name" value="AP_endonuc_2"/>
</dbReference>
<dbReference type="OrthoDB" id="7663182at2759"/>
<dbReference type="PANTHER" id="PTHR21445:SF0">
    <property type="entry name" value="APURINIC-APYRIMIDINIC ENDONUCLEASE"/>
    <property type="match status" value="1"/>
</dbReference>
<name>A0A316ZAU4_9BASI</name>
<evidence type="ECO:0000256" key="7">
    <source>
        <dbReference type="ARBA" id="ARBA00022833"/>
    </source>
</evidence>
<organism evidence="11 12">
    <name type="scientific">Tilletiopsis washingtonensis</name>
    <dbReference type="NCBI Taxonomy" id="58919"/>
    <lineage>
        <taxon>Eukaryota</taxon>
        <taxon>Fungi</taxon>
        <taxon>Dikarya</taxon>
        <taxon>Basidiomycota</taxon>
        <taxon>Ustilaginomycotina</taxon>
        <taxon>Exobasidiomycetes</taxon>
        <taxon>Entylomatales</taxon>
        <taxon>Entylomatales incertae sedis</taxon>
        <taxon>Tilletiopsis</taxon>
    </lineage>
</organism>
<dbReference type="GO" id="GO:0006284">
    <property type="term" value="P:base-excision repair"/>
    <property type="evidence" value="ECO:0007669"/>
    <property type="project" value="TreeGrafter"/>
</dbReference>
<sequence length="408" mass="44149">VGAHVSMAGGIESAIENAKSIGANGERVAIKLRPKMAWASKPIPQANVDEFKRRVLAEGYTSKVMPHGCYLTNLGNPDEDKRAKSMGAFIDDLERCALLGIDLFNFHPGSSVGNCTTEEACGTIADCINQAHKQVKGCPTILLENMAGAGNIIGGRFSDLGLIIKLVKDKSKVGVCLDTCHAFAAGYDLRTEAAFEETMAEFEREIGFGYLKALGSHKDRHANIGLGELGLWPFFKVMNDKRFSLMPIVLETPGYWNREVPALYALQGRRNDPADWQETRRLVEEVRVLREQAEKAREAEKQKAKAEKAEKGGKEKGKQAKGKGKVKKAESDGDSGSDSSSSDDGEEYRVKTISKKAAAKQSAPAKKASAKKTPAKAAAKPAPKRKSTAASGSSSKRKKREPAHSDDD</sequence>
<feature type="domain" description="Xylose isomerase-like TIM barrel" evidence="10">
    <location>
        <begin position="16"/>
        <end position="271"/>
    </location>
</feature>
<feature type="compositionally biased region" description="Basic and acidic residues" evidence="9">
    <location>
        <begin position="297"/>
        <end position="318"/>
    </location>
</feature>
<evidence type="ECO:0000256" key="1">
    <source>
        <dbReference type="ARBA" id="ARBA00001947"/>
    </source>
</evidence>
<feature type="region of interest" description="Disordered" evidence="9">
    <location>
        <begin position="297"/>
        <end position="408"/>
    </location>
</feature>
<evidence type="ECO:0000259" key="10">
    <source>
        <dbReference type="Pfam" id="PF01261"/>
    </source>
</evidence>
<dbReference type="GeneID" id="37267799"/>
<dbReference type="Gene3D" id="3.20.20.150">
    <property type="entry name" value="Divalent-metal-dependent TIM barrel enzymes"/>
    <property type="match status" value="1"/>
</dbReference>
<evidence type="ECO:0000256" key="6">
    <source>
        <dbReference type="ARBA" id="ARBA00022801"/>
    </source>
</evidence>
<feature type="non-terminal residue" evidence="11">
    <location>
        <position position="1"/>
    </location>
</feature>
<evidence type="ECO:0000256" key="9">
    <source>
        <dbReference type="SAM" id="MobiDB-lite"/>
    </source>
</evidence>
<keyword evidence="5" id="KW-0227">DNA damage</keyword>
<dbReference type="InterPro" id="IPR018246">
    <property type="entry name" value="AP_endonuc_F2_Zn_BS"/>
</dbReference>
<dbReference type="Pfam" id="PF01261">
    <property type="entry name" value="AP_endonuc_2"/>
    <property type="match status" value="1"/>
</dbReference>
<keyword evidence="4" id="KW-0479">Metal-binding</keyword>
<evidence type="ECO:0000256" key="2">
    <source>
        <dbReference type="ARBA" id="ARBA00005340"/>
    </source>
</evidence>
<dbReference type="GO" id="GO:0003906">
    <property type="term" value="F:DNA-(apurinic or apyrimidinic site) endonuclease activity"/>
    <property type="evidence" value="ECO:0007669"/>
    <property type="project" value="TreeGrafter"/>
</dbReference>
<evidence type="ECO:0000313" key="11">
    <source>
        <dbReference type="EMBL" id="PWN97323.1"/>
    </source>
</evidence>
<dbReference type="PROSITE" id="PS00730">
    <property type="entry name" value="AP_NUCLEASE_F2_2"/>
    <property type="match status" value="1"/>
</dbReference>
<dbReference type="SMART" id="SM00518">
    <property type="entry name" value="AP2Ec"/>
    <property type="match status" value="1"/>
</dbReference>
<dbReference type="EMBL" id="KZ819295">
    <property type="protein sequence ID" value="PWN97323.1"/>
    <property type="molecule type" value="Genomic_DNA"/>
</dbReference>
<dbReference type="NCBIfam" id="TIGR00587">
    <property type="entry name" value="nfo"/>
    <property type="match status" value="1"/>
</dbReference>
<keyword evidence="8" id="KW-0234">DNA repair</keyword>
<evidence type="ECO:0000313" key="12">
    <source>
        <dbReference type="Proteomes" id="UP000245946"/>
    </source>
</evidence>
<evidence type="ECO:0000256" key="8">
    <source>
        <dbReference type="ARBA" id="ARBA00023204"/>
    </source>
</evidence>